<evidence type="ECO:0000256" key="3">
    <source>
        <dbReference type="ARBA" id="ARBA00023163"/>
    </source>
</evidence>
<gene>
    <name evidence="7" type="ORF">CONLIGDRAFT_663737</name>
</gene>
<protein>
    <recommendedName>
        <fullName evidence="6">BZIP domain-containing protein</fullName>
    </recommendedName>
</protein>
<dbReference type="PANTHER" id="PTHR11462">
    <property type="entry name" value="JUN TRANSCRIPTION FACTOR-RELATED"/>
    <property type="match status" value="1"/>
</dbReference>
<evidence type="ECO:0000256" key="2">
    <source>
        <dbReference type="ARBA" id="ARBA00023125"/>
    </source>
</evidence>
<keyword evidence="8" id="KW-1185">Reference proteome</keyword>
<evidence type="ECO:0000256" key="1">
    <source>
        <dbReference type="ARBA" id="ARBA00023015"/>
    </source>
</evidence>
<feature type="region of interest" description="Disordered" evidence="5">
    <location>
        <begin position="183"/>
        <end position="223"/>
    </location>
</feature>
<name>A0A1J7JBT7_9PEZI</name>
<keyword evidence="4" id="KW-0175">Coiled coil</keyword>
<evidence type="ECO:0000313" key="8">
    <source>
        <dbReference type="Proteomes" id="UP000182658"/>
    </source>
</evidence>
<dbReference type="OrthoDB" id="5419235at2759"/>
<dbReference type="Proteomes" id="UP000182658">
    <property type="component" value="Unassembled WGS sequence"/>
</dbReference>
<feature type="compositionally biased region" description="Low complexity" evidence="5">
    <location>
        <begin position="183"/>
        <end position="196"/>
    </location>
</feature>
<sequence length="421" mass="45553">MFCRTGVLGRVRFVSKIKGYSGWGVAISSSQNYNFLPTQPPSALPSQVDLNYSTVLPSSSSSSPSTTAAIYGPDFPVFITDSQQSTWLPSSSNSLPATPAHQQPTQLPQQDFVLFPDEPSRLTGHHRQPRRLASQSPATGVPSQQPQHHQHQHYSQQQQQHLGSPAVQNQRVANIIQATGHATSSSAFNNNRFSSTQNPNQFYASSAPSSTVALNQARANSRPPVPLFPQSTGNIPQQNKMFSDIDDFTAFGGGVSGYDMSRSASNSTNMGTISPSELLMSAPNSTALTALTSPSIYTPELSDSFDVSPSFEPADAWDNSDNWPSLFPDSNTAQPLVADQSPDMDVAGVNARKRDKPLPPIVIDDPNDTIAVKRARNTLAARKSRERKAAKMEELEAEIARLEADRDYWKNLAMAHGASGA</sequence>
<dbReference type="InterPro" id="IPR004827">
    <property type="entry name" value="bZIP"/>
</dbReference>
<dbReference type="InParanoid" id="A0A1J7JBT7"/>
<evidence type="ECO:0000256" key="5">
    <source>
        <dbReference type="SAM" id="MobiDB-lite"/>
    </source>
</evidence>
<feature type="region of interest" description="Disordered" evidence="5">
    <location>
        <begin position="116"/>
        <end position="166"/>
    </location>
</feature>
<feature type="coiled-coil region" evidence="4">
    <location>
        <begin position="385"/>
        <end position="412"/>
    </location>
</feature>
<dbReference type="PROSITE" id="PS00036">
    <property type="entry name" value="BZIP_BASIC"/>
    <property type="match status" value="1"/>
</dbReference>
<keyword evidence="3" id="KW-0804">Transcription</keyword>
<dbReference type="InterPro" id="IPR050946">
    <property type="entry name" value="AP-1_TF_bZIP"/>
</dbReference>
<feature type="compositionally biased region" description="Low complexity" evidence="5">
    <location>
        <begin position="142"/>
        <end position="161"/>
    </location>
</feature>
<feature type="compositionally biased region" description="Polar residues" evidence="5">
    <location>
        <begin position="197"/>
        <end position="219"/>
    </location>
</feature>
<dbReference type="SUPFAM" id="SSF57959">
    <property type="entry name" value="Leucine zipper domain"/>
    <property type="match status" value="1"/>
</dbReference>
<proteinExistence type="predicted"/>
<dbReference type="Pfam" id="PF07716">
    <property type="entry name" value="bZIP_2"/>
    <property type="match status" value="1"/>
</dbReference>
<dbReference type="GO" id="GO:0005667">
    <property type="term" value="C:transcription regulator complex"/>
    <property type="evidence" value="ECO:0007669"/>
    <property type="project" value="TreeGrafter"/>
</dbReference>
<dbReference type="PROSITE" id="PS50217">
    <property type="entry name" value="BZIP"/>
    <property type="match status" value="1"/>
</dbReference>
<accession>A0A1J7JBT7</accession>
<evidence type="ECO:0000259" key="6">
    <source>
        <dbReference type="PROSITE" id="PS50217"/>
    </source>
</evidence>
<dbReference type="STRING" id="1408157.A0A1J7JBT7"/>
<dbReference type="GO" id="GO:0001080">
    <property type="term" value="P:nitrogen catabolite activation of transcription from RNA polymerase II promoter"/>
    <property type="evidence" value="ECO:0007669"/>
    <property type="project" value="TreeGrafter"/>
</dbReference>
<dbReference type="Gene3D" id="3.30.160.60">
    <property type="entry name" value="Classic Zinc Finger"/>
    <property type="match status" value="1"/>
</dbReference>
<feature type="domain" description="BZIP" evidence="6">
    <location>
        <begin position="373"/>
        <end position="407"/>
    </location>
</feature>
<dbReference type="GO" id="GO:0000981">
    <property type="term" value="F:DNA-binding transcription factor activity, RNA polymerase II-specific"/>
    <property type="evidence" value="ECO:0007669"/>
    <property type="project" value="TreeGrafter"/>
</dbReference>
<dbReference type="EMBL" id="KV875102">
    <property type="protein sequence ID" value="OIW25034.1"/>
    <property type="molecule type" value="Genomic_DNA"/>
</dbReference>
<dbReference type="GO" id="GO:0000978">
    <property type="term" value="F:RNA polymerase II cis-regulatory region sequence-specific DNA binding"/>
    <property type="evidence" value="ECO:0007669"/>
    <property type="project" value="TreeGrafter"/>
</dbReference>
<dbReference type="InterPro" id="IPR046347">
    <property type="entry name" value="bZIP_sf"/>
</dbReference>
<dbReference type="GO" id="GO:1903833">
    <property type="term" value="P:positive regulation of cellular response to amino acid starvation"/>
    <property type="evidence" value="ECO:0007669"/>
    <property type="project" value="TreeGrafter"/>
</dbReference>
<dbReference type="AlphaFoldDB" id="A0A1J7JBT7"/>
<keyword evidence="2" id="KW-0238">DNA-binding</keyword>
<organism evidence="7 8">
    <name type="scientific">Coniochaeta ligniaria NRRL 30616</name>
    <dbReference type="NCBI Taxonomy" id="1408157"/>
    <lineage>
        <taxon>Eukaryota</taxon>
        <taxon>Fungi</taxon>
        <taxon>Dikarya</taxon>
        <taxon>Ascomycota</taxon>
        <taxon>Pezizomycotina</taxon>
        <taxon>Sordariomycetes</taxon>
        <taxon>Sordariomycetidae</taxon>
        <taxon>Coniochaetales</taxon>
        <taxon>Coniochaetaceae</taxon>
        <taxon>Coniochaeta</taxon>
    </lineage>
</organism>
<keyword evidence="1" id="KW-0805">Transcription regulation</keyword>
<evidence type="ECO:0000256" key="4">
    <source>
        <dbReference type="SAM" id="Coils"/>
    </source>
</evidence>
<reference evidence="7 8" key="1">
    <citation type="submission" date="2016-10" db="EMBL/GenBank/DDBJ databases">
        <title>Draft genome sequence of Coniochaeta ligniaria NRRL30616, a lignocellulolytic fungus for bioabatement of inhibitors in plant biomass hydrolysates.</title>
        <authorList>
            <consortium name="DOE Joint Genome Institute"/>
            <person name="Jimenez D.J."/>
            <person name="Hector R.E."/>
            <person name="Riley R."/>
            <person name="Sun H."/>
            <person name="Grigoriev I.V."/>
            <person name="Van Elsas J.D."/>
            <person name="Nichols N.N."/>
        </authorList>
    </citation>
    <scope>NUCLEOTIDE SEQUENCE [LARGE SCALE GENOMIC DNA]</scope>
    <source>
        <strain evidence="7 8">NRRL 30616</strain>
    </source>
</reference>
<dbReference type="CDD" id="cd12193">
    <property type="entry name" value="bZIP_GCN4"/>
    <property type="match status" value="1"/>
</dbReference>
<dbReference type="PANTHER" id="PTHR11462:SF35">
    <property type="entry name" value="TRANSCRIPTION FACTOR JRA"/>
    <property type="match status" value="1"/>
</dbReference>
<evidence type="ECO:0000313" key="7">
    <source>
        <dbReference type="EMBL" id="OIW25034.1"/>
    </source>
</evidence>